<dbReference type="Proteomes" id="UP000838756">
    <property type="component" value="Unassembled WGS sequence"/>
</dbReference>
<evidence type="ECO:0000313" key="2">
    <source>
        <dbReference type="EMBL" id="CAH2255829.1"/>
    </source>
</evidence>
<evidence type="ECO:0000313" key="3">
    <source>
        <dbReference type="Proteomes" id="UP000838756"/>
    </source>
</evidence>
<sequence length="99" mass="11154">MTPTIATRTTQILIVSSLITPHSASTVAADPSDEQITRWLDVTGLQVRPNEYSELHLMKLQLSTPRQVVSQPIAELDDDSAEMFDFFRGLTTDIFQRFT</sequence>
<dbReference type="AlphaFoldDB" id="A0A8S4SGT1"/>
<gene>
    <name evidence="2" type="primary">jg7134</name>
    <name evidence="2" type="ORF">PAEG_LOCUS22852</name>
</gene>
<reference evidence="2" key="1">
    <citation type="submission" date="2022-03" db="EMBL/GenBank/DDBJ databases">
        <authorList>
            <person name="Lindestad O."/>
        </authorList>
    </citation>
    <scope>NUCLEOTIDE SEQUENCE</scope>
</reference>
<feature type="chain" id="PRO_5035835525" evidence="1">
    <location>
        <begin position="25"/>
        <end position="99"/>
    </location>
</feature>
<protein>
    <submittedName>
        <fullName evidence="2">Jg7134 protein</fullName>
    </submittedName>
</protein>
<organism evidence="2 3">
    <name type="scientific">Pararge aegeria aegeria</name>
    <dbReference type="NCBI Taxonomy" id="348720"/>
    <lineage>
        <taxon>Eukaryota</taxon>
        <taxon>Metazoa</taxon>
        <taxon>Ecdysozoa</taxon>
        <taxon>Arthropoda</taxon>
        <taxon>Hexapoda</taxon>
        <taxon>Insecta</taxon>
        <taxon>Pterygota</taxon>
        <taxon>Neoptera</taxon>
        <taxon>Endopterygota</taxon>
        <taxon>Lepidoptera</taxon>
        <taxon>Glossata</taxon>
        <taxon>Ditrysia</taxon>
        <taxon>Papilionoidea</taxon>
        <taxon>Nymphalidae</taxon>
        <taxon>Satyrinae</taxon>
        <taxon>Satyrini</taxon>
        <taxon>Parargina</taxon>
        <taxon>Pararge</taxon>
    </lineage>
</organism>
<proteinExistence type="predicted"/>
<evidence type="ECO:0000256" key="1">
    <source>
        <dbReference type="SAM" id="SignalP"/>
    </source>
</evidence>
<dbReference type="EMBL" id="CAKXAJ010026095">
    <property type="protein sequence ID" value="CAH2255829.1"/>
    <property type="molecule type" value="Genomic_DNA"/>
</dbReference>
<comment type="caution">
    <text evidence="2">The sequence shown here is derived from an EMBL/GenBank/DDBJ whole genome shotgun (WGS) entry which is preliminary data.</text>
</comment>
<dbReference type="OrthoDB" id="7485973at2759"/>
<keyword evidence="1" id="KW-0732">Signal</keyword>
<feature type="signal peptide" evidence="1">
    <location>
        <begin position="1"/>
        <end position="24"/>
    </location>
</feature>
<name>A0A8S4SGT1_9NEOP</name>
<keyword evidence="3" id="KW-1185">Reference proteome</keyword>
<accession>A0A8S4SGT1</accession>